<accession>A0A4Y7JQM0</accession>
<feature type="region of interest" description="Disordered" evidence="6">
    <location>
        <begin position="833"/>
        <end position="1016"/>
    </location>
</feature>
<keyword evidence="10" id="KW-1185">Reference proteome</keyword>
<dbReference type="PANTHER" id="PTHR11125">
    <property type="entry name" value="SUPPRESSOR OF TY 5"/>
    <property type="match status" value="1"/>
</dbReference>
<dbReference type="InterPro" id="IPR006645">
    <property type="entry name" value="NGN-like_dom"/>
</dbReference>
<feature type="compositionally biased region" description="Polar residues" evidence="6">
    <location>
        <begin position="921"/>
        <end position="931"/>
    </location>
</feature>
<dbReference type="InterPro" id="IPR005824">
    <property type="entry name" value="KOW"/>
</dbReference>
<protein>
    <recommendedName>
        <fullName evidence="5">Transcription elongation factor SPT5</fullName>
    </recommendedName>
</protein>
<dbReference type="InterPro" id="IPR017071">
    <property type="entry name" value="TF_Spt5_eukaryote"/>
</dbReference>
<dbReference type="SMART" id="SM00739">
    <property type="entry name" value="KOW"/>
    <property type="match status" value="5"/>
</dbReference>
<organism evidence="9 10">
    <name type="scientific">Papaver somniferum</name>
    <name type="common">Opium poppy</name>
    <dbReference type="NCBI Taxonomy" id="3469"/>
    <lineage>
        <taxon>Eukaryota</taxon>
        <taxon>Viridiplantae</taxon>
        <taxon>Streptophyta</taxon>
        <taxon>Embryophyta</taxon>
        <taxon>Tracheophyta</taxon>
        <taxon>Spermatophyta</taxon>
        <taxon>Magnoliopsida</taxon>
        <taxon>Ranunculales</taxon>
        <taxon>Papaveraceae</taxon>
        <taxon>Papaveroideae</taxon>
        <taxon>Papaver</taxon>
    </lineage>
</organism>
<name>A0A4Y7JQM0_PAPSO</name>
<feature type="compositionally biased region" description="Gly residues" evidence="6">
    <location>
        <begin position="55"/>
        <end position="79"/>
    </location>
</feature>
<dbReference type="InterPro" id="IPR039385">
    <property type="entry name" value="NGN_Euk"/>
</dbReference>
<feature type="compositionally biased region" description="Acidic residues" evidence="6">
    <location>
        <begin position="14"/>
        <end position="45"/>
    </location>
</feature>
<keyword evidence="4 5" id="KW-0539">Nucleus</keyword>
<feature type="domain" description="KOW" evidence="8">
    <location>
        <begin position="734"/>
        <end position="761"/>
    </location>
</feature>
<evidence type="ECO:0000256" key="5">
    <source>
        <dbReference type="PIRNR" id="PIRNR036945"/>
    </source>
</evidence>
<dbReference type="GO" id="GO:0006357">
    <property type="term" value="P:regulation of transcription by RNA polymerase II"/>
    <property type="evidence" value="ECO:0007669"/>
    <property type="project" value="InterPro"/>
</dbReference>
<dbReference type="InterPro" id="IPR041975">
    <property type="entry name" value="KOW_Spt5_2"/>
</dbReference>
<dbReference type="InterPro" id="IPR041978">
    <property type="entry name" value="KOW_Spt5_5"/>
</dbReference>
<feature type="domain" description="KOW" evidence="8">
    <location>
        <begin position="506"/>
        <end position="533"/>
    </location>
</feature>
<feature type="region of interest" description="Disordered" evidence="6">
    <location>
        <begin position="1"/>
        <end position="147"/>
    </location>
</feature>
<dbReference type="InterPro" id="IPR041977">
    <property type="entry name" value="KOW_Spt5_4"/>
</dbReference>
<dbReference type="Gene3D" id="2.30.30.30">
    <property type="match status" value="3"/>
</dbReference>
<dbReference type="PANTHER" id="PTHR11125:SF7">
    <property type="entry name" value="TRANSCRIPTION ELONGATION FACTOR SPT5"/>
    <property type="match status" value="1"/>
</dbReference>
<comment type="similarity">
    <text evidence="2 5">Belongs to the SPT5 family.</text>
</comment>
<evidence type="ECO:0000256" key="2">
    <source>
        <dbReference type="ARBA" id="ARBA00006956"/>
    </source>
</evidence>
<dbReference type="Gene3D" id="3.30.70.940">
    <property type="entry name" value="NusG, N-terminal domain"/>
    <property type="match status" value="1"/>
</dbReference>
<dbReference type="InterPro" id="IPR022581">
    <property type="entry name" value="Spt5_N"/>
</dbReference>
<dbReference type="AlphaFoldDB" id="A0A4Y7JQM0"/>
<dbReference type="InterPro" id="IPR057936">
    <property type="entry name" value="KOWx_Spt5"/>
</dbReference>
<evidence type="ECO:0000313" key="9">
    <source>
        <dbReference type="EMBL" id="RZC62098.1"/>
    </source>
</evidence>
<dbReference type="Pfam" id="PF23290">
    <property type="entry name" value="KOW5_SPT5"/>
    <property type="match status" value="1"/>
</dbReference>
<sequence>MSKGKTLAHHRGDGEEEDDEEEYDDEVEELEEEDEEEDEEFDVEAYESRGYSRSGKGGGVGGGGGGKSNGGGRSRGGAGSSKKRRRYDDDDEEDEDDDDEERDGNSRQKKRVVAAFFDDQAEVDDEDEYESTDGEDYEGEPFIDHSDEIPQERGVGRRMEHPHWLDRGDEEIDVAEYERIVQERYQRYEDNSGDYAEDTNDVEQQAILPSVKDPKLWIVKCAIGREREAAFCLMQKCIDQGHGMNIRSAIALDYLKNYVYIEADKEAHVKEACKGLKMLNTTKVMLVPIKEMSDVLTVKGKTMDIVKDMWVRVKIGIYKGDLAKVVNVLDMRQRVMVKLVPRVDLQAIADKLEGRRVTKKAIVPTPRLININEARKLNIPVDTRRGRSTRMHFDVFDGKMFSEGFLYKTLSMKSISYQNIQPSFDELQKFSEPGQGVGGIMSMSTSVANGRKCPFMKGDAVIVVKGDLMNLMGWVEKVDEDNVHIRPKRKDLHTTVIVNGKYVSKYFKPGDHVKVVSGAHEGATGMVITVNSNVLVIISDATKENIRVFADHVVDSSEVTSGVTRIGDYELHDLVMLDNMSFGVIIRLESEALHILKGDPDRPEVVLVKLREIKYKIERKNTAQDRWKNTVSVKDVVKILMGPCKGKQGPVEHILKGILFIKDRHHMEHAGYICAKAQSCIVMGGSHSKVVSPPPRYGASRDLAHIPPSPRRCPRGGPPFNSGGRHTGGRRGYDSFVGTTIKIRVGNYKGCRGRVVSVNGQLVRVELESQMKTVTGNETPQRGIGSETPMHRAQTPLRPCMTPSRDQGGETQIQIGIRTPMRDQAWDPYAAATPARDSWEDGNPGSRETPLARSNEASVSASPKTGSGWGSSGEKNHGSWGTPLARSNEASVSASPNTDSGWGTWGEKNPASWGTPLARSNEASVSASPNTDLGWGTWGEKNPGSWGTTAQAQGTPLARSNKAPASPTTGSGWESWGNQNPGSRGTSPQCQRGSPLARSNESPPPAITTGSGWGSW</sequence>
<evidence type="ECO:0000256" key="6">
    <source>
        <dbReference type="SAM" id="MobiDB-lite"/>
    </source>
</evidence>
<dbReference type="FunFam" id="3.30.70.940:FF:000007">
    <property type="entry name" value="Transcription elongation factor SPT5"/>
    <property type="match status" value="1"/>
</dbReference>
<dbReference type="InterPro" id="IPR036735">
    <property type="entry name" value="NGN_dom_sf"/>
</dbReference>
<dbReference type="InterPro" id="IPR008991">
    <property type="entry name" value="Translation_prot_SH3-like_sf"/>
</dbReference>
<dbReference type="GO" id="GO:0032044">
    <property type="term" value="C:DSIF complex"/>
    <property type="evidence" value="ECO:0007669"/>
    <property type="project" value="TreeGrafter"/>
</dbReference>
<dbReference type="InterPro" id="IPR014722">
    <property type="entry name" value="Rib_uL2_dom2"/>
</dbReference>
<dbReference type="CDD" id="cd06083">
    <property type="entry name" value="KOW_Spt5_3"/>
    <property type="match status" value="1"/>
</dbReference>
<feature type="domain" description="KOW" evidence="8">
    <location>
        <begin position="630"/>
        <end position="657"/>
    </location>
</feature>
<gene>
    <name evidence="9" type="ORF">C5167_023875</name>
</gene>
<feature type="compositionally biased region" description="Acidic residues" evidence="6">
    <location>
        <begin position="119"/>
        <end position="141"/>
    </location>
</feature>
<dbReference type="GO" id="GO:0006368">
    <property type="term" value="P:transcription elongation by RNA polymerase II"/>
    <property type="evidence" value="ECO:0007669"/>
    <property type="project" value="TreeGrafter"/>
</dbReference>
<evidence type="ECO:0000256" key="3">
    <source>
        <dbReference type="ARBA" id="ARBA00023163"/>
    </source>
</evidence>
<dbReference type="STRING" id="3469.A0A4Y7JQM0"/>
<dbReference type="EMBL" id="CM010719">
    <property type="protein sequence ID" value="RZC62098.1"/>
    <property type="molecule type" value="Genomic_DNA"/>
</dbReference>
<evidence type="ECO:0000256" key="4">
    <source>
        <dbReference type="ARBA" id="ARBA00023242"/>
    </source>
</evidence>
<feature type="region of interest" description="Disordered" evidence="6">
    <location>
        <begin position="776"/>
        <end position="810"/>
    </location>
</feature>
<dbReference type="Pfam" id="PF23284">
    <property type="entry name" value="KOW2_Spt5"/>
    <property type="match status" value="1"/>
</dbReference>
<dbReference type="InterPro" id="IPR039659">
    <property type="entry name" value="SPT5"/>
</dbReference>
<dbReference type="CDD" id="cd06084">
    <property type="entry name" value="KOW_Spt5_4"/>
    <property type="match status" value="1"/>
</dbReference>
<dbReference type="Pfam" id="PF23042">
    <property type="entry name" value="KOW1_SPT5"/>
    <property type="match status" value="1"/>
</dbReference>
<dbReference type="GO" id="GO:0003729">
    <property type="term" value="F:mRNA binding"/>
    <property type="evidence" value="ECO:0007669"/>
    <property type="project" value="TreeGrafter"/>
</dbReference>
<dbReference type="SUPFAM" id="SSF50104">
    <property type="entry name" value="Translation proteins SH3-like domain"/>
    <property type="match status" value="1"/>
</dbReference>
<evidence type="ECO:0000313" key="10">
    <source>
        <dbReference type="Proteomes" id="UP000316621"/>
    </source>
</evidence>
<evidence type="ECO:0000259" key="7">
    <source>
        <dbReference type="SMART" id="SM00738"/>
    </source>
</evidence>
<reference evidence="9 10" key="1">
    <citation type="journal article" date="2018" name="Science">
        <title>The opium poppy genome and morphinan production.</title>
        <authorList>
            <person name="Guo L."/>
            <person name="Winzer T."/>
            <person name="Yang X."/>
            <person name="Li Y."/>
            <person name="Ning Z."/>
            <person name="He Z."/>
            <person name="Teodor R."/>
            <person name="Lu Y."/>
            <person name="Bowser T.A."/>
            <person name="Graham I.A."/>
            <person name="Ye K."/>
        </authorList>
    </citation>
    <scope>NUCLEOTIDE SEQUENCE [LARGE SCALE GENOMIC DNA]</scope>
    <source>
        <strain evidence="10">cv. HN1</strain>
        <tissue evidence="9">Leaves</tissue>
    </source>
</reference>
<dbReference type="Pfam" id="PF03439">
    <property type="entry name" value="Spt5-NGN"/>
    <property type="match status" value="1"/>
</dbReference>
<dbReference type="GO" id="GO:0032784">
    <property type="term" value="P:regulation of DNA-templated transcription elongation"/>
    <property type="evidence" value="ECO:0007669"/>
    <property type="project" value="InterPro"/>
</dbReference>
<feature type="domain" description="KOW" evidence="8">
    <location>
        <begin position="304"/>
        <end position="331"/>
    </location>
</feature>
<dbReference type="Proteomes" id="UP000316621">
    <property type="component" value="Chromosome 5"/>
</dbReference>
<dbReference type="InterPro" id="IPR041976">
    <property type="entry name" value="KOW_Spt5_3"/>
</dbReference>
<feature type="compositionally biased region" description="Polar residues" evidence="6">
    <location>
        <begin position="888"/>
        <end position="901"/>
    </location>
</feature>
<dbReference type="Pfam" id="PF23037">
    <property type="entry name" value="KOWx_SPT5"/>
    <property type="match status" value="1"/>
</dbReference>
<feature type="compositionally biased region" description="Acidic residues" evidence="6">
    <location>
        <begin position="89"/>
        <end position="102"/>
    </location>
</feature>
<dbReference type="InterPro" id="IPR041973">
    <property type="entry name" value="KOW_Spt5_1"/>
</dbReference>
<dbReference type="InterPro" id="IPR005100">
    <property type="entry name" value="NGN-domain"/>
</dbReference>
<dbReference type="PIRSF" id="PIRSF036945">
    <property type="entry name" value="Spt5"/>
    <property type="match status" value="1"/>
</dbReference>
<dbReference type="CDD" id="cd06081">
    <property type="entry name" value="KOW_Spt5_1"/>
    <property type="match status" value="1"/>
</dbReference>
<evidence type="ECO:0000259" key="8">
    <source>
        <dbReference type="SMART" id="SM00739"/>
    </source>
</evidence>
<proteinExistence type="inferred from homology"/>
<evidence type="ECO:0000256" key="1">
    <source>
        <dbReference type="ARBA" id="ARBA00004123"/>
    </source>
</evidence>
<feature type="compositionally biased region" description="Polar residues" evidence="6">
    <location>
        <begin position="945"/>
        <end position="954"/>
    </location>
</feature>
<dbReference type="Pfam" id="PF23291">
    <property type="entry name" value="KOW4_SPT5"/>
    <property type="match status" value="1"/>
</dbReference>
<feature type="compositionally biased region" description="Polar residues" evidence="6">
    <location>
        <begin position="966"/>
        <end position="1001"/>
    </location>
</feature>
<feature type="region of interest" description="Disordered" evidence="6">
    <location>
        <begin position="705"/>
        <end position="733"/>
    </location>
</feature>
<feature type="compositionally biased region" description="Polar residues" evidence="6">
    <location>
        <begin position="855"/>
        <end position="865"/>
    </location>
</feature>
<dbReference type="Gramene" id="RZC62098">
    <property type="protein sequence ID" value="RZC62098"/>
    <property type="gene ID" value="C5167_023875"/>
</dbReference>
<comment type="subcellular location">
    <subcellularLocation>
        <location evidence="1 5">Nucleus</location>
    </subcellularLocation>
</comment>
<dbReference type="CDD" id="cd06082">
    <property type="entry name" value="KOW_Spt5_2"/>
    <property type="match status" value="1"/>
</dbReference>
<dbReference type="SMART" id="SM00738">
    <property type="entry name" value="NGN"/>
    <property type="match status" value="1"/>
</dbReference>
<feature type="domain" description="KOW" evidence="8">
    <location>
        <begin position="454"/>
        <end position="481"/>
    </location>
</feature>
<dbReference type="CDD" id="cd09888">
    <property type="entry name" value="NGN_Euk"/>
    <property type="match status" value="1"/>
</dbReference>
<keyword evidence="3 5" id="KW-0804">Transcription</keyword>
<feature type="domain" description="NusG-like N-terminal" evidence="7">
    <location>
        <begin position="213"/>
        <end position="299"/>
    </location>
</feature>
<dbReference type="Pfam" id="PF11942">
    <property type="entry name" value="Spt5_N"/>
    <property type="match status" value="1"/>
</dbReference>